<sequence length="342" mass="36825">MSAAARTYRHIAAHALSTDFRAATSIVEVPFPAELHPKAILVKNKYLGINASDINFTAGIYQPDVRPPFVCGFEAVGEVIDVGSGVKDLKAGAAVVTQSYGAFAEYQVVARRHAKPVPRIAREYLPLGLSATTASIALEHVLKPQPGERAVVTAAAGGTGQFAVQLLKKVYGCPVVGTCSSSSKESFLLSELKCDGVVNYEAEGDNTAAAFRRCYPRGITIAYESVGGDLLEAVIQSLTLHGRIVSVGCMSTYQSGSVEAARPGRKPLPLQLLAKSASLSTFFLPHFSKYEQQHFDRLCALHDQGVVHSCISPRTFKGLESVYDAVEWMFQRKNCGKVMVEL</sequence>
<evidence type="ECO:0000256" key="1">
    <source>
        <dbReference type="ARBA" id="ARBA00023002"/>
    </source>
</evidence>
<dbReference type="InterPro" id="IPR013149">
    <property type="entry name" value="ADH-like_C"/>
</dbReference>
<dbReference type="OrthoDB" id="9992527at2759"/>
<dbReference type="InterPro" id="IPR013154">
    <property type="entry name" value="ADH-like_N"/>
</dbReference>
<accession>A0A836HWX2</accession>
<dbReference type="InterPro" id="IPR036291">
    <property type="entry name" value="NAD(P)-bd_dom_sf"/>
</dbReference>
<dbReference type="GO" id="GO:0016491">
    <property type="term" value="F:oxidoreductase activity"/>
    <property type="evidence" value="ECO:0007669"/>
    <property type="project" value="UniProtKB-KW"/>
</dbReference>
<dbReference type="GO" id="GO:0005739">
    <property type="term" value="C:mitochondrion"/>
    <property type="evidence" value="ECO:0007669"/>
    <property type="project" value="TreeGrafter"/>
</dbReference>
<dbReference type="InterPro" id="IPR020843">
    <property type="entry name" value="ER"/>
</dbReference>
<organism evidence="3 4">
    <name type="scientific">Leishmania martiniquensis</name>
    <dbReference type="NCBI Taxonomy" id="1580590"/>
    <lineage>
        <taxon>Eukaryota</taxon>
        <taxon>Discoba</taxon>
        <taxon>Euglenozoa</taxon>
        <taxon>Kinetoplastea</taxon>
        <taxon>Metakinetoplastina</taxon>
        <taxon>Trypanosomatida</taxon>
        <taxon>Trypanosomatidae</taxon>
        <taxon>Leishmaniinae</taxon>
        <taxon>Leishmania</taxon>
    </lineage>
</organism>
<protein>
    <recommendedName>
        <fullName evidence="2">Enoyl reductase (ER) domain-containing protein</fullName>
    </recommendedName>
</protein>
<dbReference type="Pfam" id="PF00107">
    <property type="entry name" value="ADH_zinc_N"/>
    <property type="match status" value="1"/>
</dbReference>
<dbReference type="RefSeq" id="XP_067180273.1">
    <property type="nucleotide sequence ID" value="XM_067323322.1"/>
</dbReference>
<dbReference type="Proteomes" id="UP000673552">
    <property type="component" value="Chromosome 13"/>
</dbReference>
<dbReference type="PANTHER" id="PTHR43677:SF3">
    <property type="entry name" value="PROSTAGLANDIN REDUCTASE 3"/>
    <property type="match status" value="1"/>
</dbReference>
<comment type="caution">
    <text evidence="3">The sequence shown here is derived from an EMBL/GenBank/DDBJ whole genome shotgun (WGS) entry which is preliminary data.</text>
</comment>
<dbReference type="Pfam" id="PF08240">
    <property type="entry name" value="ADH_N"/>
    <property type="match status" value="1"/>
</dbReference>
<dbReference type="AlphaFoldDB" id="A0A836HWX2"/>
<dbReference type="EMBL" id="JAFEUZ010000013">
    <property type="protein sequence ID" value="KAG5484033.1"/>
    <property type="molecule type" value="Genomic_DNA"/>
</dbReference>
<evidence type="ECO:0000259" key="2">
    <source>
        <dbReference type="SMART" id="SM00829"/>
    </source>
</evidence>
<keyword evidence="1" id="KW-0560">Oxidoreductase</keyword>
<gene>
    <name evidence="3" type="ORF">LSCM1_05886</name>
</gene>
<dbReference type="SUPFAM" id="SSF51735">
    <property type="entry name" value="NAD(P)-binding Rossmann-fold domains"/>
    <property type="match status" value="1"/>
</dbReference>
<dbReference type="KEGG" id="lmat:92515834"/>
<dbReference type="Gene3D" id="3.40.50.720">
    <property type="entry name" value="NAD(P)-binding Rossmann-like Domain"/>
    <property type="match status" value="1"/>
</dbReference>
<dbReference type="InterPro" id="IPR011032">
    <property type="entry name" value="GroES-like_sf"/>
</dbReference>
<keyword evidence="4" id="KW-1185">Reference proteome</keyword>
<proteinExistence type="predicted"/>
<evidence type="ECO:0000313" key="4">
    <source>
        <dbReference type="Proteomes" id="UP000673552"/>
    </source>
</evidence>
<dbReference type="Gene3D" id="3.90.180.10">
    <property type="entry name" value="Medium-chain alcohol dehydrogenases, catalytic domain"/>
    <property type="match status" value="1"/>
</dbReference>
<reference evidence="3 4" key="1">
    <citation type="submission" date="2021-03" db="EMBL/GenBank/DDBJ databases">
        <title>Leishmania (Mundinia) martiniquensis Genome sequencing and assembly.</title>
        <authorList>
            <person name="Almutairi H."/>
            <person name="Gatherer D."/>
        </authorList>
    </citation>
    <scope>NUCLEOTIDE SEQUENCE [LARGE SCALE GENOMIC DNA]</scope>
    <source>
        <strain evidence="3">LSCM1</strain>
    </source>
</reference>
<name>A0A836HWX2_9TRYP</name>
<dbReference type="SUPFAM" id="SSF50129">
    <property type="entry name" value="GroES-like"/>
    <property type="match status" value="1"/>
</dbReference>
<feature type="domain" description="Enoyl reductase (ER)" evidence="2">
    <location>
        <begin position="23"/>
        <end position="340"/>
    </location>
</feature>
<dbReference type="PANTHER" id="PTHR43677">
    <property type="entry name" value="SHORT-CHAIN DEHYDROGENASE/REDUCTASE"/>
    <property type="match status" value="1"/>
</dbReference>
<evidence type="ECO:0000313" key="3">
    <source>
        <dbReference type="EMBL" id="KAG5484033.1"/>
    </source>
</evidence>
<dbReference type="InterPro" id="IPR051397">
    <property type="entry name" value="Zn-ADH-like_protein"/>
</dbReference>
<dbReference type="SMART" id="SM00829">
    <property type="entry name" value="PKS_ER"/>
    <property type="match status" value="1"/>
</dbReference>
<dbReference type="FunFam" id="3.40.50.720:FF:000121">
    <property type="entry name" value="Prostaglandin reductase 2"/>
    <property type="match status" value="1"/>
</dbReference>
<dbReference type="GeneID" id="92515834"/>